<dbReference type="PROSITE" id="PS51294">
    <property type="entry name" value="HTH_MYB"/>
    <property type="match status" value="2"/>
</dbReference>
<keyword evidence="4" id="KW-0238">DNA-binding</keyword>
<dbReference type="PROSITE" id="PS50090">
    <property type="entry name" value="MYB_LIKE"/>
    <property type="match status" value="2"/>
</dbReference>
<feature type="domain" description="Myb-like" evidence="7">
    <location>
        <begin position="62"/>
        <end position="112"/>
    </location>
</feature>
<dbReference type="InterPro" id="IPR017930">
    <property type="entry name" value="Myb_dom"/>
</dbReference>
<dbReference type="InterPro" id="IPR009057">
    <property type="entry name" value="Homeodomain-like_sf"/>
</dbReference>
<feature type="domain" description="Myb-like" evidence="7">
    <location>
        <begin position="9"/>
        <end position="61"/>
    </location>
</feature>
<dbReference type="FunFam" id="1.10.10.60:FF:000231">
    <property type="entry name" value="Myb transcription factor"/>
    <property type="match status" value="1"/>
</dbReference>
<dbReference type="InterPro" id="IPR015495">
    <property type="entry name" value="Myb_TF_plants"/>
</dbReference>
<evidence type="ECO:0000313" key="9">
    <source>
        <dbReference type="EMBL" id="SPD32717.1"/>
    </source>
</evidence>
<feature type="domain" description="HTH myb-type" evidence="8">
    <location>
        <begin position="62"/>
        <end position="116"/>
    </location>
</feature>
<keyword evidence="3" id="KW-0805">Transcription regulation</keyword>
<accession>A0A2N9J5I3</accession>
<dbReference type="InterPro" id="IPR001005">
    <property type="entry name" value="SANT/Myb"/>
</dbReference>
<dbReference type="AlphaFoldDB" id="A0A2N9J5I3"/>
<dbReference type="GO" id="GO:0005634">
    <property type="term" value="C:nucleus"/>
    <property type="evidence" value="ECO:0007669"/>
    <property type="project" value="UniProtKB-SubCell"/>
</dbReference>
<keyword evidence="5" id="KW-0804">Transcription</keyword>
<dbReference type="PANTHER" id="PTHR47999">
    <property type="entry name" value="TRANSCRIPTION FACTOR MYB8-RELATED-RELATED"/>
    <property type="match status" value="1"/>
</dbReference>
<evidence type="ECO:0000256" key="2">
    <source>
        <dbReference type="ARBA" id="ARBA00022737"/>
    </source>
</evidence>
<evidence type="ECO:0000256" key="4">
    <source>
        <dbReference type="ARBA" id="ARBA00023125"/>
    </source>
</evidence>
<dbReference type="CDD" id="cd00167">
    <property type="entry name" value="SANT"/>
    <property type="match status" value="2"/>
</dbReference>
<dbReference type="FunFam" id="1.10.10.60:FF:000121">
    <property type="entry name" value="Myb transcription factor"/>
    <property type="match status" value="1"/>
</dbReference>
<dbReference type="GO" id="GO:0045893">
    <property type="term" value="P:positive regulation of DNA-templated transcription"/>
    <property type="evidence" value="ECO:0007669"/>
    <property type="project" value="UniProtKB-ARBA"/>
</dbReference>
<sequence length="383" mass="43407">MGRAPCCEKVGLKKGRWTTEEDEILINYIQAKGEGSWRSLPKNAGLLRCGKSCRLRWINYLRSDLKRGNFSIEEEEIIIKLHASLGNRWSVIATHLPGRTDNEIKNYWNSHLSRKIQSFRRPNNSSTETLTMVMDLSKAADIPLKRKGGRTSRWAMKKNKTYIQKDVPKMKPKAPNETVLLPSTPDLEKENLSTIIDDCMVLDPEVNNNNNKERESLVLCNDEAWKCESQILYTNGEEKTETLGPYDHDQEGIDGGIFNDIVDNSLLDPDGVLNLTDEGRENHHDIIGFSDNGFMCANNMVVTEDLQESAQFSSNGDSGEWYSCSSITSGFDDGIDHKGSEIWDEKEKMLSWLLESDNWEGDSYKSAEIDSDTHDAMVAWLLS</sequence>
<dbReference type="EMBL" id="OIVN01006417">
    <property type="protein sequence ID" value="SPD32717.1"/>
    <property type="molecule type" value="Genomic_DNA"/>
</dbReference>
<feature type="domain" description="HTH myb-type" evidence="8">
    <location>
        <begin position="9"/>
        <end position="61"/>
    </location>
</feature>
<evidence type="ECO:0000256" key="3">
    <source>
        <dbReference type="ARBA" id="ARBA00023015"/>
    </source>
</evidence>
<dbReference type="GO" id="GO:0043565">
    <property type="term" value="F:sequence-specific DNA binding"/>
    <property type="evidence" value="ECO:0007669"/>
    <property type="project" value="UniProtKB-ARBA"/>
</dbReference>
<proteinExistence type="predicted"/>
<keyword evidence="2" id="KW-0677">Repeat</keyword>
<dbReference type="GO" id="GO:0006950">
    <property type="term" value="P:response to stress"/>
    <property type="evidence" value="ECO:0007669"/>
    <property type="project" value="UniProtKB-ARBA"/>
</dbReference>
<comment type="subcellular location">
    <subcellularLocation>
        <location evidence="1">Nucleus</location>
    </subcellularLocation>
</comment>
<evidence type="ECO:0000259" key="8">
    <source>
        <dbReference type="PROSITE" id="PS51294"/>
    </source>
</evidence>
<dbReference type="SUPFAM" id="SSF46689">
    <property type="entry name" value="Homeodomain-like"/>
    <property type="match status" value="1"/>
</dbReference>
<organism evidence="9">
    <name type="scientific">Fagus sylvatica</name>
    <name type="common">Beechnut</name>
    <dbReference type="NCBI Taxonomy" id="28930"/>
    <lineage>
        <taxon>Eukaryota</taxon>
        <taxon>Viridiplantae</taxon>
        <taxon>Streptophyta</taxon>
        <taxon>Embryophyta</taxon>
        <taxon>Tracheophyta</taxon>
        <taxon>Spermatophyta</taxon>
        <taxon>Magnoliopsida</taxon>
        <taxon>eudicotyledons</taxon>
        <taxon>Gunneridae</taxon>
        <taxon>Pentapetalae</taxon>
        <taxon>rosids</taxon>
        <taxon>fabids</taxon>
        <taxon>Fagales</taxon>
        <taxon>Fagaceae</taxon>
        <taxon>Fagus</taxon>
    </lineage>
</organism>
<dbReference type="Gene3D" id="1.10.10.60">
    <property type="entry name" value="Homeodomain-like"/>
    <property type="match status" value="2"/>
</dbReference>
<dbReference type="PANTHER" id="PTHR47999:SF6">
    <property type="entry name" value="MYB-RELATED PROTEIN P"/>
    <property type="match status" value="1"/>
</dbReference>
<dbReference type="GO" id="GO:0046148">
    <property type="term" value="P:pigment biosynthetic process"/>
    <property type="evidence" value="ECO:0007669"/>
    <property type="project" value="UniProtKB-ARBA"/>
</dbReference>
<dbReference type="Pfam" id="PF00249">
    <property type="entry name" value="Myb_DNA-binding"/>
    <property type="match status" value="2"/>
</dbReference>
<evidence type="ECO:0000256" key="6">
    <source>
        <dbReference type="ARBA" id="ARBA00023242"/>
    </source>
</evidence>
<keyword evidence="6" id="KW-0539">Nucleus</keyword>
<evidence type="ECO:0000259" key="7">
    <source>
        <dbReference type="PROSITE" id="PS50090"/>
    </source>
</evidence>
<name>A0A2N9J5I3_FAGSY</name>
<dbReference type="SMART" id="SM00717">
    <property type="entry name" value="SANT"/>
    <property type="match status" value="2"/>
</dbReference>
<evidence type="ECO:0000256" key="5">
    <source>
        <dbReference type="ARBA" id="ARBA00023163"/>
    </source>
</evidence>
<reference evidence="9" key="1">
    <citation type="submission" date="2018-02" db="EMBL/GenBank/DDBJ databases">
        <authorList>
            <person name="Cohen D.B."/>
            <person name="Kent A.D."/>
        </authorList>
    </citation>
    <scope>NUCLEOTIDE SEQUENCE</scope>
</reference>
<protein>
    <submittedName>
        <fullName evidence="9">Uncharacterized protein</fullName>
    </submittedName>
</protein>
<evidence type="ECO:0000256" key="1">
    <source>
        <dbReference type="ARBA" id="ARBA00004123"/>
    </source>
</evidence>
<gene>
    <name evidence="9" type="ORF">FSB_LOCUS60599</name>
</gene>